<dbReference type="InterPro" id="IPR016035">
    <property type="entry name" value="Acyl_Trfase/lysoPLipase"/>
</dbReference>
<dbReference type="KEGG" id="mgg:MPLG2_3215"/>
<keyword evidence="1 2" id="KW-0443">Lipid metabolism</keyword>
<feature type="region of interest" description="Disordered" evidence="3">
    <location>
        <begin position="235"/>
        <end position="259"/>
    </location>
</feature>
<feature type="short sequence motif" description="GXGXXG" evidence="2">
    <location>
        <begin position="5"/>
        <end position="10"/>
    </location>
</feature>
<dbReference type="EMBL" id="LT985188">
    <property type="protein sequence ID" value="SPD88245.1"/>
    <property type="molecule type" value="Genomic_DNA"/>
</dbReference>
<sequence>MVLGGGGLTGIGWTAAVLGELPPVLPGADRVIGTSAGALLAARLLNGGDPAGLRGFTTELAAARLRPAAVGRLLAAQVWPSRRHALQWLGRRSSGPTAVSEAAFVDLVARAIGYVDWPPALIVVAVDARAGRPAYFTPRSDVPLALAVAASCAMPGVLPPVHIEGRAFLDGGLRSPANADLASGCDRVLVLAPQGRSARVVRRPEHQAAKLRDAGSEAVLLQAGIASHSSMSAAALPAARERGQQQGRAARDAVQHLWR</sequence>
<evidence type="ECO:0000313" key="5">
    <source>
        <dbReference type="EMBL" id="SPD88245.1"/>
    </source>
</evidence>
<feature type="active site" description="Nucleophile" evidence="2">
    <location>
        <position position="35"/>
    </location>
</feature>
<evidence type="ECO:0000256" key="2">
    <source>
        <dbReference type="PROSITE-ProRule" id="PRU01161"/>
    </source>
</evidence>
<feature type="active site" description="Proton acceptor" evidence="2">
    <location>
        <position position="170"/>
    </location>
</feature>
<dbReference type="InterPro" id="IPR002641">
    <property type="entry name" value="PNPLA_dom"/>
</dbReference>
<feature type="short sequence motif" description="GXSXG" evidence="2">
    <location>
        <begin position="33"/>
        <end position="37"/>
    </location>
</feature>
<reference evidence="5 6" key="1">
    <citation type="submission" date="2018-02" db="EMBL/GenBank/DDBJ databases">
        <authorList>
            <person name="Cohen D.B."/>
            <person name="Kent A.D."/>
        </authorList>
    </citation>
    <scope>NUCLEOTIDE SEQUENCE [LARGE SCALE GENOMIC DNA]</scope>
    <source>
        <strain evidence="5">1</strain>
    </source>
</reference>
<name>A0A2N9JJM2_9ACTN</name>
<feature type="short sequence motif" description="DGA/G" evidence="2">
    <location>
        <begin position="170"/>
        <end position="172"/>
    </location>
</feature>
<dbReference type="PROSITE" id="PS51635">
    <property type="entry name" value="PNPLA"/>
    <property type="match status" value="1"/>
</dbReference>
<feature type="domain" description="PNPLA" evidence="4">
    <location>
        <begin position="1"/>
        <end position="183"/>
    </location>
</feature>
<proteinExistence type="predicted"/>
<dbReference type="SUPFAM" id="SSF52151">
    <property type="entry name" value="FabD/lysophospholipase-like"/>
    <property type="match status" value="1"/>
</dbReference>
<organism evidence="5 6">
    <name type="scientific">Micropruina glycogenica</name>
    <dbReference type="NCBI Taxonomy" id="75385"/>
    <lineage>
        <taxon>Bacteria</taxon>
        <taxon>Bacillati</taxon>
        <taxon>Actinomycetota</taxon>
        <taxon>Actinomycetes</taxon>
        <taxon>Propionibacteriales</taxon>
        <taxon>Nocardioidaceae</taxon>
        <taxon>Micropruina</taxon>
    </lineage>
</organism>
<accession>A0A2N9JJM2</accession>
<evidence type="ECO:0000256" key="1">
    <source>
        <dbReference type="ARBA" id="ARBA00023098"/>
    </source>
</evidence>
<dbReference type="GO" id="GO:0016787">
    <property type="term" value="F:hydrolase activity"/>
    <property type="evidence" value="ECO:0007669"/>
    <property type="project" value="UniProtKB-UniRule"/>
</dbReference>
<gene>
    <name evidence="5" type="ORF">MPLG2_3215</name>
</gene>
<evidence type="ECO:0000313" key="6">
    <source>
        <dbReference type="Proteomes" id="UP000238164"/>
    </source>
</evidence>
<keyword evidence="2" id="KW-0442">Lipid degradation</keyword>
<dbReference type="Proteomes" id="UP000238164">
    <property type="component" value="Chromosome 1"/>
</dbReference>
<evidence type="ECO:0000259" key="4">
    <source>
        <dbReference type="PROSITE" id="PS51635"/>
    </source>
</evidence>
<dbReference type="GO" id="GO:0016042">
    <property type="term" value="P:lipid catabolic process"/>
    <property type="evidence" value="ECO:0007669"/>
    <property type="project" value="UniProtKB-UniRule"/>
</dbReference>
<protein>
    <submittedName>
        <fullName evidence="5">Putative Patatin</fullName>
    </submittedName>
</protein>
<dbReference type="Pfam" id="PF01734">
    <property type="entry name" value="Patatin"/>
    <property type="match status" value="1"/>
</dbReference>
<keyword evidence="2" id="KW-0378">Hydrolase</keyword>
<feature type="compositionally biased region" description="Basic and acidic residues" evidence="3">
    <location>
        <begin position="239"/>
        <end position="259"/>
    </location>
</feature>
<evidence type="ECO:0000256" key="3">
    <source>
        <dbReference type="SAM" id="MobiDB-lite"/>
    </source>
</evidence>
<dbReference type="Gene3D" id="3.40.1090.10">
    <property type="entry name" value="Cytosolic phospholipase A2 catalytic domain"/>
    <property type="match status" value="1"/>
</dbReference>
<keyword evidence="6" id="KW-1185">Reference proteome</keyword>
<dbReference type="AlphaFoldDB" id="A0A2N9JJM2"/>